<organism evidence="5 6">
    <name type="scientific">Parvibaculum lavamentivorans (strain DS-1 / DSM 13023 / NCIMB 13966)</name>
    <dbReference type="NCBI Taxonomy" id="402881"/>
    <lineage>
        <taxon>Bacteria</taxon>
        <taxon>Pseudomonadati</taxon>
        <taxon>Pseudomonadota</taxon>
        <taxon>Alphaproteobacteria</taxon>
        <taxon>Hyphomicrobiales</taxon>
        <taxon>Parvibaculaceae</taxon>
        <taxon>Parvibaculum</taxon>
    </lineage>
</organism>
<dbReference type="GO" id="GO:0046872">
    <property type="term" value="F:metal ion binding"/>
    <property type="evidence" value="ECO:0007669"/>
    <property type="project" value="InterPro"/>
</dbReference>
<dbReference type="InterPro" id="IPR011765">
    <property type="entry name" value="Pept_M16_N"/>
</dbReference>
<evidence type="ECO:0000313" key="5">
    <source>
        <dbReference type="EMBL" id="ABS61914.1"/>
    </source>
</evidence>
<dbReference type="InterPro" id="IPR011249">
    <property type="entry name" value="Metalloenz_LuxS/M16"/>
</dbReference>
<evidence type="ECO:0000313" key="6">
    <source>
        <dbReference type="Proteomes" id="UP000006377"/>
    </source>
</evidence>
<keyword evidence="2" id="KW-0732">Signal</keyword>
<reference evidence="5 6" key="1">
    <citation type="journal article" date="2011" name="Stand. Genomic Sci.">
        <title>Complete genome sequence of Parvibaculum lavamentivorans type strain (DS-1(T)).</title>
        <authorList>
            <person name="Schleheck D."/>
            <person name="Weiss M."/>
            <person name="Pitluck S."/>
            <person name="Bruce D."/>
            <person name="Land M.L."/>
            <person name="Han S."/>
            <person name="Saunders E."/>
            <person name="Tapia R."/>
            <person name="Detter C."/>
            <person name="Brettin T."/>
            <person name="Han J."/>
            <person name="Woyke T."/>
            <person name="Goodwin L."/>
            <person name="Pennacchio L."/>
            <person name="Nolan M."/>
            <person name="Cook A.M."/>
            <person name="Kjelleberg S."/>
            <person name="Thomas T."/>
        </authorList>
    </citation>
    <scope>NUCLEOTIDE SEQUENCE [LARGE SCALE GENOMIC DNA]</scope>
    <source>
        <strain evidence="6">DS-1 / DSM 13023 / NCIMB 13966</strain>
    </source>
</reference>
<dbReference type="SUPFAM" id="SSF63411">
    <property type="entry name" value="LuxS/MPP-like metallohydrolase"/>
    <property type="match status" value="2"/>
</dbReference>
<dbReference type="eggNOG" id="COG0612">
    <property type="taxonomic scope" value="Bacteria"/>
</dbReference>
<evidence type="ECO:0000259" key="3">
    <source>
        <dbReference type="Pfam" id="PF00675"/>
    </source>
</evidence>
<dbReference type="Proteomes" id="UP000006377">
    <property type="component" value="Chromosome"/>
</dbReference>
<protein>
    <submittedName>
        <fullName evidence="5">Peptidase M16 domain protein</fullName>
    </submittedName>
</protein>
<keyword evidence="6" id="KW-1185">Reference proteome</keyword>
<evidence type="ECO:0000256" key="2">
    <source>
        <dbReference type="SAM" id="SignalP"/>
    </source>
</evidence>
<dbReference type="EMBL" id="CP000774">
    <property type="protein sequence ID" value="ABS61914.1"/>
    <property type="molecule type" value="Genomic_DNA"/>
</dbReference>
<feature type="chain" id="PRO_5002710440" evidence="2">
    <location>
        <begin position="27"/>
        <end position="464"/>
    </location>
</feature>
<evidence type="ECO:0000259" key="4">
    <source>
        <dbReference type="Pfam" id="PF05193"/>
    </source>
</evidence>
<dbReference type="KEGG" id="pla:Plav_0291"/>
<feature type="region of interest" description="Disordered" evidence="1">
    <location>
        <begin position="434"/>
        <end position="464"/>
    </location>
</feature>
<dbReference type="STRING" id="402881.Plav_0291"/>
<evidence type="ECO:0000256" key="1">
    <source>
        <dbReference type="SAM" id="MobiDB-lite"/>
    </source>
</evidence>
<accession>A7HPT1</accession>
<dbReference type="Pfam" id="PF00675">
    <property type="entry name" value="Peptidase_M16"/>
    <property type="match status" value="1"/>
</dbReference>
<dbReference type="InterPro" id="IPR050361">
    <property type="entry name" value="MPP/UQCRC_Complex"/>
</dbReference>
<dbReference type="InterPro" id="IPR007863">
    <property type="entry name" value="Peptidase_M16_C"/>
</dbReference>
<dbReference type="RefSeq" id="WP_011995205.1">
    <property type="nucleotide sequence ID" value="NC_009719.1"/>
</dbReference>
<feature type="signal peptide" evidence="2">
    <location>
        <begin position="1"/>
        <end position="26"/>
    </location>
</feature>
<feature type="domain" description="Peptidase M16 C-terminal" evidence="4">
    <location>
        <begin position="193"/>
        <end position="368"/>
    </location>
</feature>
<name>A7HPT1_PARL1</name>
<dbReference type="HOGENOM" id="CLU_009902_6_2_5"/>
<dbReference type="PANTHER" id="PTHR11851">
    <property type="entry name" value="METALLOPROTEASE"/>
    <property type="match status" value="1"/>
</dbReference>
<sequence length="464" mass="50323">MTRTSFAKPAMLAVFILLLRALPASAMDIERVVSPGGIEAWLVEENSVPIIVMNVAWRGGAATDPADKAGLANMVSGLLDEGAAGLSSEEFQRRMDETATQISFSADGDYFSGTLKALTDKRDEAFNLFSMAVSAPRFDGEAVERIRAQIDTIVARNRETPGWLASDAWYKAALGSHPYAQNTEGTPETIAAITREDLLAFTGNVLARDNLKIAVVGPISPGELGRLLDKTFGTLPAEASLPEIPDATIDAKGEVIVTVRNYPQSVVLFGLQGMPRDDEDFIPAFVMNHILGGGSFSSRLMEEVREKRGLAYSVGTYLNPMEHASMLMGEVGTKNERVGETLAIIRDEMKRMREKGVTEEELNDAKTYLTGSYPLRFTSNASIAGQLLGIQLEDLGIDYVDRRNALIEAVTREDIERVAQRLLHPGNLLVSVVGQPNLSPKPEGLPPTDDMAPKPSTHPSEGLH</sequence>
<dbReference type="AlphaFoldDB" id="A7HPT1"/>
<feature type="domain" description="Peptidase M16 N-terminal" evidence="3">
    <location>
        <begin position="58"/>
        <end position="182"/>
    </location>
</feature>
<dbReference type="Gene3D" id="3.30.830.10">
    <property type="entry name" value="Metalloenzyme, LuxS/M16 peptidase-like"/>
    <property type="match status" value="2"/>
</dbReference>
<dbReference type="PANTHER" id="PTHR11851:SF224">
    <property type="entry name" value="PROCESSING PROTEASE"/>
    <property type="match status" value="1"/>
</dbReference>
<proteinExistence type="predicted"/>
<gene>
    <name evidence="5" type="ordered locus">Plav_0291</name>
</gene>
<dbReference type="Pfam" id="PF05193">
    <property type="entry name" value="Peptidase_M16_C"/>
    <property type="match status" value="1"/>
</dbReference>